<evidence type="ECO:0000313" key="2">
    <source>
        <dbReference type="Proteomes" id="UP001304895"/>
    </source>
</evidence>
<evidence type="ECO:0000313" key="1">
    <source>
        <dbReference type="EMBL" id="KAK4131040.1"/>
    </source>
</evidence>
<dbReference type="Proteomes" id="UP001304895">
    <property type="component" value="Unassembled WGS sequence"/>
</dbReference>
<comment type="caution">
    <text evidence="1">The sequence shown here is derived from an EMBL/GenBank/DDBJ whole genome shotgun (WGS) entry which is preliminary data.</text>
</comment>
<accession>A0AAN6UDM1</accession>
<dbReference type="EMBL" id="MU853428">
    <property type="protein sequence ID" value="KAK4131040.1"/>
    <property type="molecule type" value="Genomic_DNA"/>
</dbReference>
<reference evidence="1" key="1">
    <citation type="journal article" date="2023" name="Mol. Phylogenet. Evol.">
        <title>Genome-scale phylogeny and comparative genomics of the fungal order Sordariales.</title>
        <authorList>
            <person name="Hensen N."/>
            <person name="Bonometti L."/>
            <person name="Westerberg I."/>
            <person name="Brannstrom I.O."/>
            <person name="Guillou S."/>
            <person name="Cros-Aarteil S."/>
            <person name="Calhoun S."/>
            <person name="Haridas S."/>
            <person name="Kuo A."/>
            <person name="Mondo S."/>
            <person name="Pangilinan J."/>
            <person name="Riley R."/>
            <person name="LaButti K."/>
            <person name="Andreopoulos B."/>
            <person name="Lipzen A."/>
            <person name="Chen C."/>
            <person name="Yan M."/>
            <person name="Daum C."/>
            <person name="Ng V."/>
            <person name="Clum A."/>
            <person name="Steindorff A."/>
            <person name="Ohm R.A."/>
            <person name="Martin F."/>
            <person name="Silar P."/>
            <person name="Natvig D.O."/>
            <person name="Lalanne C."/>
            <person name="Gautier V."/>
            <person name="Ament-Velasquez S.L."/>
            <person name="Kruys A."/>
            <person name="Hutchinson M.I."/>
            <person name="Powell A.J."/>
            <person name="Barry K."/>
            <person name="Miller A.N."/>
            <person name="Grigoriev I.V."/>
            <person name="Debuchy R."/>
            <person name="Gladieux P."/>
            <person name="Hiltunen Thoren M."/>
            <person name="Johannesson H."/>
        </authorList>
    </citation>
    <scope>NUCLEOTIDE SEQUENCE</scope>
    <source>
        <strain evidence="1">CBS 123565</strain>
    </source>
</reference>
<gene>
    <name evidence="1" type="ORF">BT67DRAFT_167953</name>
</gene>
<keyword evidence="2" id="KW-1185">Reference proteome</keyword>
<organism evidence="1 2">
    <name type="scientific">Trichocladium antarcticum</name>
    <dbReference type="NCBI Taxonomy" id="1450529"/>
    <lineage>
        <taxon>Eukaryota</taxon>
        <taxon>Fungi</taxon>
        <taxon>Dikarya</taxon>
        <taxon>Ascomycota</taxon>
        <taxon>Pezizomycotina</taxon>
        <taxon>Sordariomycetes</taxon>
        <taxon>Sordariomycetidae</taxon>
        <taxon>Sordariales</taxon>
        <taxon>Chaetomiaceae</taxon>
        <taxon>Trichocladium</taxon>
    </lineage>
</organism>
<reference evidence="1" key="2">
    <citation type="submission" date="2023-05" db="EMBL/GenBank/DDBJ databases">
        <authorList>
            <consortium name="Lawrence Berkeley National Laboratory"/>
            <person name="Steindorff A."/>
            <person name="Hensen N."/>
            <person name="Bonometti L."/>
            <person name="Westerberg I."/>
            <person name="Brannstrom I.O."/>
            <person name="Guillou S."/>
            <person name="Cros-Aarteil S."/>
            <person name="Calhoun S."/>
            <person name="Haridas S."/>
            <person name="Kuo A."/>
            <person name="Mondo S."/>
            <person name="Pangilinan J."/>
            <person name="Riley R."/>
            <person name="Labutti K."/>
            <person name="Andreopoulos B."/>
            <person name="Lipzen A."/>
            <person name="Chen C."/>
            <person name="Yanf M."/>
            <person name="Daum C."/>
            <person name="Ng V."/>
            <person name="Clum A."/>
            <person name="Ohm R."/>
            <person name="Martin F."/>
            <person name="Silar P."/>
            <person name="Natvig D."/>
            <person name="Lalanne C."/>
            <person name="Gautier V."/>
            <person name="Ament-Velasquez S.L."/>
            <person name="Kruys A."/>
            <person name="Hutchinson M.I."/>
            <person name="Powell A.J."/>
            <person name="Barry K."/>
            <person name="Miller A.N."/>
            <person name="Grigoriev I.V."/>
            <person name="Debuchy R."/>
            <person name="Gladieux P."/>
            <person name="Thoren M.H."/>
            <person name="Johannesson H."/>
        </authorList>
    </citation>
    <scope>NUCLEOTIDE SEQUENCE</scope>
    <source>
        <strain evidence="1">CBS 123565</strain>
    </source>
</reference>
<proteinExistence type="predicted"/>
<protein>
    <submittedName>
        <fullName evidence="1">Uncharacterized protein</fullName>
    </submittedName>
</protein>
<dbReference type="AlphaFoldDB" id="A0AAN6UDM1"/>
<sequence>MPSGFPESALLLRIRAAASTSAADPETPNRGWHQVRCLGLGPFPQIPTPASRIHARLYNLQFIGMFDKWPDGPWNGPWREPAVRGWRESRRTGSKLESHWSELNSEHDVSLFPERQRMHTIHPSYMW</sequence>
<name>A0AAN6UDM1_9PEZI</name>